<dbReference type="SUPFAM" id="SSF53901">
    <property type="entry name" value="Thiolase-like"/>
    <property type="match status" value="1"/>
</dbReference>
<gene>
    <name evidence="3" type="ORF">GCM10007158_04700</name>
</gene>
<dbReference type="InterPro" id="IPR002155">
    <property type="entry name" value="Thiolase"/>
</dbReference>
<dbReference type="InterPro" id="IPR055140">
    <property type="entry name" value="Thiolase_C_2"/>
</dbReference>
<protein>
    <submittedName>
        <fullName evidence="3">Acetyl-CoA acetyltransferase</fullName>
    </submittedName>
</protein>
<evidence type="ECO:0000259" key="1">
    <source>
        <dbReference type="Pfam" id="PF00108"/>
    </source>
</evidence>
<keyword evidence="4" id="KW-1185">Reference proteome</keyword>
<dbReference type="RefSeq" id="WP_193460868.1">
    <property type="nucleotide sequence ID" value="NZ_BMXO01000001.1"/>
</dbReference>
<feature type="domain" description="Thiolase C-terminal" evidence="2">
    <location>
        <begin position="243"/>
        <end position="386"/>
    </location>
</feature>
<proteinExistence type="predicted"/>
<feature type="domain" description="Thiolase N-terminal" evidence="1">
    <location>
        <begin position="10"/>
        <end position="226"/>
    </location>
</feature>
<dbReference type="NCBIfam" id="NF005704">
    <property type="entry name" value="PRK07516.1"/>
    <property type="match status" value="1"/>
</dbReference>
<dbReference type="Pfam" id="PF22691">
    <property type="entry name" value="Thiolase_C_1"/>
    <property type="match status" value="1"/>
</dbReference>
<comment type="caution">
    <text evidence="3">The sequence shown here is derived from an EMBL/GenBank/DDBJ whole genome shotgun (WGS) entry which is preliminary data.</text>
</comment>
<dbReference type="CDD" id="cd00829">
    <property type="entry name" value="SCP-x_thiolase"/>
    <property type="match status" value="1"/>
</dbReference>
<dbReference type="Pfam" id="PF00108">
    <property type="entry name" value="Thiolase_N"/>
    <property type="match status" value="1"/>
</dbReference>
<dbReference type="InterPro" id="IPR016039">
    <property type="entry name" value="Thiolase-like"/>
</dbReference>
<dbReference type="InterPro" id="IPR020616">
    <property type="entry name" value="Thiolase_N"/>
</dbReference>
<organism evidence="3 4">
    <name type="scientific">Halomonas johnsoniae</name>
    <dbReference type="NCBI Taxonomy" id="502832"/>
    <lineage>
        <taxon>Bacteria</taxon>
        <taxon>Pseudomonadati</taxon>
        <taxon>Pseudomonadota</taxon>
        <taxon>Gammaproteobacteria</taxon>
        <taxon>Oceanospirillales</taxon>
        <taxon>Halomonadaceae</taxon>
        <taxon>Halomonas</taxon>
    </lineage>
</organism>
<name>A0ABQ2WEI8_9GAMM</name>
<evidence type="ECO:0000313" key="3">
    <source>
        <dbReference type="EMBL" id="GGW46819.1"/>
    </source>
</evidence>
<dbReference type="PANTHER" id="PTHR42870">
    <property type="entry name" value="ACETYL-COA C-ACETYLTRANSFERASE"/>
    <property type="match status" value="1"/>
</dbReference>
<sequence>MRTYMIGRGGHTRFGKLEGSLEQLMTEAVTEALETAEMCASDIDAVYIGNFNSGMCDQEFPASLVLNGFPDLRFKPTTRVENACASGSAALHQGINLIEGKLARNVLVIGAEKMTDADAARVGKGLLGASYQPETAGQRAGFAGVFADVATRYFEAYGDHSEALARIAAKNHGNGMHNPLAHLRKAVDVDFCFHESDRNPVVAGPLKRTDCSPVSDGAAALILSSADVARGAPYSVKFLSCAQSTDFMPMAKRDPLVFEGVTHAWNDALTQAGMTLADLSLAEVHDCFTIAELMIYESIGLTALGEGARAIHEGWVMKDGRLPINPSGGLKAKGHPVGATGVSMHVMAARQLMGLAEGCQVSDAHTAAVFNMGGLAVANYASVLQRVADHD</sequence>
<dbReference type="EMBL" id="BMXO01000001">
    <property type="protein sequence ID" value="GGW46819.1"/>
    <property type="molecule type" value="Genomic_DNA"/>
</dbReference>
<evidence type="ECO:0000313" key="4">
    <source>
        <dbReference type="Proteomes" id="UP000647585"/>
    </source>
</evidence>
<dbReference type="Proteomes" id="UP000647585">
    <property type="component" value="Unassembled WGS sequence"/>
</dbReference>
<dbReference type="PANTHER" id="PTHR42870:SF1">
    <property type="entry name" value="NON-SPECIFIC LIPID-TRANSFER PROTEIN-LIKE 2"/>
    <property type="match status" value="1"/>
</dbReference>
<evidence type="ECO:0000259" key="2">
    <source>
        <dbReference type="Pfam" id="PF22691"/>
    </source>
</evidence>
<dbReference type="PIRSF" id="PIRSF000429">
    <property type="entry name" value="Ac-CoA_Ac_transf"/>
    <property type="match status" value="1"/>
</dbReference>
<dbReference type="Gene3D" id="3.40.47.10">
    <property type="match status" value="1"/>
</dbReference>
<accession>A0ABQ2WEI8</accession>
<reference evidence="4" key="1">
    <citation type="journal article" date="2019" name="Int. J. Syst. Evol. Microbiol.">
        <title>The Global Catalogue of Microorganisms (GCM) 10K type strain sequencing project: providing services to taxonomists for standard genome sequencing and annotation.</title>
        <authorList>
            <consortium name="The Broad Institute Genomics Platform"/>
            <consortium name="The Broad Institute Genome Sequencing Center for Infectious Disease"/>
            <person name="Wu L."/>
            <person name="Ma J."/>
        </authorList>
    </citation>
    <scope>NUCLEOTIDE SEQUENCE [LARGE SCALE GENOMIC DNA]</scope>
    <source>
        <strain evidence="4">KCTC 22157</strain>
    </source>
</reference>